<keyword evidence="1" id="KW-0175">Coiled coil</keyword>
<evidence type="ECO:0000313" key="4">
    <source>
        <dbReference type="Proteomes" id="UP000760860"/>
    </source>
</evidence>
<evidence type="ECO:0000256" key="1">
    <source>
        <dbReference type="SAM" id="Coils"/>
    </source>
</evidence>
<reference evidence="3" key="1">
    <citation type="submission" date="2018-05" db="EMBL/GenBank/DDBJ databases">
        <title>Effector identification in a new, highly contiguous assembly of the strawberry crown rot pathogen Phytophthora cactorum.</title>
        <authorList>
            <person name="Armitage A.D."/>
            <person name="Nellist C.F."/>
            <person name="Bates H."/>
            <person name="Vickerstaff R.J."/>
            <person name="Harrison R.J."/>
        </authorList>
    </citation>
    <scope>NUCLEOTIDE SEQUENCE</scope>
    <source>
        <strain evidence="3">P421</strain>
    </source>
</reference>
<comment type="caution">
    <text evidence="3">The sequence shown here is derived from an EMBL/GenBank/DDBJ whole genome shotgun (WGS) entry which is preliminary data.</text>
</comment>
<proteinExistence type="predicted"/>
<feature type="coiled-coil region" evidence="1">
    <location>
        <begin position="341"/>
        <end position="368"/>
    </location>
</feature>
<evidence type="ECO:0000256" key="2">
    <source>
        <dbReference type="SAM" id="MobiDB-lite"/>
    </source>
</evidence>
<dbReference type="AlphaFoldDB" id="A0A8T1HB81"/>
<gene>
    <name evidence="3" type="ORF">PC129_g19770</name>
</gene>
<protein>
    <submittedName>
        <fullName evidence="3">Uncharacterized protein</fullName>
    </submittedName>
</protein>
<feature type="compositionally biased region" description="Polar residues" evidence="2">
    <location>
        <begin position="39"/>
        <end position="51"/>
    </location>
</feature>
<accession>A0A8T1HB81</accession>
<name>A0A8T1HB81_9STRA</name>
<dbReference type="EMBL" id="RCMV01001310">
    <property type="protein sequence ID" value="KAG3209216.1"/>
    <property type="molecule type" value="Genomic_DNA"/>
</dbReference>
<feature type="compositionally biased region" description="Basic and acidic residues" evidence="2">
    <location>
        <begin position="17"/>
        <end position="27"/>
    </location>
</feature>
<feature type="region of interest" description="Disordered" evidence="2">
    <location>
        <begin position="1"/>
        <end position="61"/>
    </location>
</feature>
<organism evidence="3 4">
    <name type="scientific">Phytophthora cactorum</name>
    <dbReference type="NCBI Taxonomy" id="29920"/>
    <lineage>
        <taxon>Eukaryota</taxon>
        <taxon>Sar</taxon>
        <taxon>Stramenopiles</taxon>
        <taxon>Oomycota</taxon>
        <taxon>Peronosporomycetes</taxon>
        <taxon>Peronosporales</taxon>
        <taxon>Peronosporaceae</taxon>
        <taxon>Phytophthora</taxon>
    </lineage>
</organism>
<dbReference type="VEuPathDB" id="FungiDB:PC110_g18787"/>
<dbReference type="Proteomes" id="UP000760860">
    <property type="component" value="Unassembled WGS sequence"/>
</dbReference>
<evidence type="ECO:0000313" key="3">
    <source>
        <dbReference type="EMBL" id="KAG3209216.1"/>
    </source>
</evidence>
<dbReference type="VEuPathDB" id="FungiDB:PC110_g18788"/>
<sequence length="452" mass="52193">MKTNARADQGKQKPKRQREQGESDKSEASVAGQRKRQKQNSVATEATTSMGANEEESPLTVDEVGEAVVALEEMFERWRQGKRQIGKRRKCEPYKLSLSQIGLIADRYRAARNRNGEIDYEVTSNNKNFASFKGHPEELRAKEPEVIVFLRRALAEKCDAESSEPERDRCDDIVKLKKLSALEAENRELKNARAQGDAAVKKMKKLEDLEIKLYERANKLDERANKIDNFFEALASSKDSAVVFDRKLAERELAIASNEAYQEKTAQEKRHDAQVKEDEAARTAWKKKEELLVQMEQLRRRIGQLDEQDNKASSFISKLQQALDAEQLAASHHKILSSDDFRGQQRYIQQLQDKLQDQENLLYDFQLKLDSYTACYCTEQTIDHFTEDHTIDYELMTRVQRRQYIVEQAKSFKNLPYGDGSELRKDLDYFANTCNMLCHDGAVNSMSHRDFQ</sequence>
<feature type="coiled-coil region" evidence="1">
    <location>
        <begin position="179"/>
        <end position="223"/>
    </location>
</feature>